<dbReference type="GO" id="GO:0003955">
    <property type="term" value="F:NAD(P)H dehydrogenase (quinone) activity"/>
    <property type="evidence" value="ECO:0007669"/>
    <property type="project" value="TreeGrafter"/>
</dbReference>
<dbReference type="Proteomes" id="UP000029050">
    <property type="component" value="Unassembled WGS sequence"/>
</dbReference>
<evidence type="ECO:0000313" key="5">
    <source>
        <dbReference type="Proteomes" id="UP000029050"/>
    </source>
</evidence>
<dbReference type="Gene3D" id="3.40.50.360">
    <property type="match status" value="1"/>
</dbReference>
<accession>A0A087CDI6</accession>
<comment type="similarity">
    <text evidence="1">Belongs to the NAD(P)H dehydrogenase (quinone) family.</text>
</comment>
<comment type="caution">
    <text evidence="4">The sequence shown here is derived from an EMBL/GenBank/DDBJ whole genome shotgun (WGS) entry which is preliminary data.</text>
</comment>
<dbReference type="RefSeq" id="WP_033495506.1">
    <property type="nucleotide sequence ID" value="NZ_JGZI01000010.1"/>
</dbReference>
<dbReference type="InterPro" id="IPR003680">
    <property type="entry name" value="Flavodoxin_fold"/>
</dbReference>
<organism evidence="4 5">
    <name type="scientific">Bifidobacterium psychraerophilum</name>
    <dbReference type="NCBI Taxonomy" id="218140"/>
    <lineage>
        <taxon>Bacteria</taxon>
        <taxon>Bacillati</taxon>
        <taxon>Actinomycetota</taxon>
        <taxon>Actinomycetes</taxon>
        <taxon>Bifidobacteriales</taxon>
        <taxon>Bifidobacteriaceae</taxon>
        <taxon>Bifidobacterium</taxon>
    </lineage>
</organism>
<sequence>MKVLAITSNPESHSLTDAVGKAFVEGAAAGGAQVELLDLYAEAFNPVYTLADREHYLDRGAVPDDVVALQRRLASADVIALVFPVYWYTMPAMVKGLFDRVICRGFAYGREGLPGALAGKTVRILALTGGSEDWYRSSGMDKALEFQICDRTFRHYCSVEDVSLHYIGDLSMGDDSQEARDAAAGQLGKIALMGESLARRKER</sequence>
<dbReference type="InterPro" id="IPR029039">
    <property type="entry name" value="Flavoprotein-like_sf"/>
</dbReference>
<dbReference type="GO" id="GO:0005829">
    <property type="term" value="C:cytosol"/>
    <property type="evidence" value="ECO:0007669"/>
    <property type="project" value="TreeGrafter"/>
</dbReference>
<dbReference type="EMBL" id="JGZI01000010">
    <property type="protein sequence ID" value="KFI81336.1"/>
    <property type="molecule type" value="Genomic_DNA"/>
</dbReference>
<evidence type="ECO:0000256" key="1">
    <source>
        <dbReference type="ARBA" id="ARBA00006252"/>
    </source>
</evidence>
<dbReference type="SUPFAM" id="SSF52218">
    <property type="entry name" value="Flavoproteins"/>
    <property type="match status" value="1"/>
</dbReference>
<dbReference type="AlphaFoldDB" id="A0A087CDI6"/>
<dbReference type="eggNOG" id="COG2249">
    <property type="taxonomic scope" value="Bacteria"/>
</dbReference>
<dbReference type="PANTHER" id="PTHR10204">
    <property type="entry name" value="NAD P H OXIDOREDUCTASE-RELATED"/>
    <property type="match status" value="1"/>
</dbReference>
<evidence type="ECO:0000313" key="4">
    <source>
        <dbReference type="EMBL" id="KFI81336.1"/>
    </source>
</evidence>
<feature type="domain" description="Flavodoxin-like fold" evidence="3">
    <location>
        <begin position="1"/>
        <end position="189"/>
    </location>
</feature>
<keyword evidence="5" id="KW-1185">Reference proteome</keyword>
<gene>
    <name evidence="4" type="ORF">BPSY_1744</name>
</gene>
<evidence type="ECO:0000256" key="2">
    <source>
        <dbReference type="ARBA" id="ARBA00023002"/>
    </source>
</evidence>
<evidence type="ECO:0000259" key="3">
    <source>
        <dbReference type="Pfam" id="PF02525"/>
    </source>
</evidence>
<proteinExistence type="inferred from homology"/>
<name>A0A087CDI6_9BIFI</name>
<dbReference type="GeneID" id="98300938"/>
<dbReference type="EC" id="1.10.99.2" evidence="4"/>
<reference evidence="4 5" key="1">
    <citation type="submission" date="2014-03" db="EMBL/GenBank/DDBJ databases">
        <title>Genomics of Bifidobacteria.</title>
        <authorList>
            <person name="Ventura M."/>
            <person name="Milani C."/>
            <person name="Lugli G.A."/>
        </authorList>
    </citation>
    <scope>NUCLEOTIDE SEQUENCE [LARGE SCALE GENOMIC DNA]</scope>
    <source>
        <strain evidence="4 5">LMG 21775</strain>
    </source>
</reference>
<dbReference type="Pfam" id="PF02525">
    <property type="entry name" value="Flavodoxin_2"/>
    <property type="match status" value="1"/>
</dbReference>
<dbReference type="InterPro" id="IPR051545">
    <property type="entry name" value="NAD(P)H_dehydrogenase_qn"/>
</dbReference>
<keyword evidence="2 4" id="KW-0560">Oxidoreductase</keyword>
<dbReference type="PANTHER" id="PTHR10204:SF34">
    <property type="entry name" value="NAD(P)H DEHYDROGENASE [QUINONE] 1 ISOFORM 1"/>
    <property type="match status" value="1"/>
</dbReference>
<dbReference type="STRING" id="218140.BPSY_1744"/>
<dbReference type="OrthoDB" id="9798454at2"/>
<protein>
    <submittedName>
        <fullName evidence="4">NAD(P)H oxidoreductase</fullName>
        <ecNumber evidence="4">1.10.99.2</ecNumber>
    </submittedName>
</protein>